<accession>A0A8H3PHU7</accession>
<dbReference type="Gene3D" id="3.40.50.300">
    <property type="entry name" value="P-loop containing nucleotide triphosphate hydrolases"/>
    <property type="match status" value="1"/>
</dbReference>
<comment type="caution">
    <text evidence="6">The sequence shown here is derived from an EMBL/GenBank/DDBJ whole genome shotgun (WGS) entry which is preliminary data.</text>
</comment>
<dbReference type="AlphaFoldDB" id="A0A8H3PHU7"/>
<keyword evidence="2" id="KW-0040">ANK repeat</keyword>
<dbReference type="PROSITE" id="PS50088">
    <property type="entry name" value="ANK_REPEAT"/>
    <property type="match status" value="3"/>
</dbReference>
<dbReference type="Pfam" id="PF22939">
    <property type="entry name" value="WHD_GPIID"/>
    <property type="match status" value="1"/>
</dbReference>
<dbReference type="InterPro" id="IPR036770">
    <property type="entry name" value="Ankyrin_rpt-contain_sf"/>
</dbReference>
<evidence type="ECO:0000259" key="5">
    <source>
        <dbReference type="Pfam" id="PF24883"/>
    </source>
</evidence>
<dbReference type="PANTHER" id="PTHR10039:SF10">
    <property type="entry name" value="NACHT DOMAIN-CONTAINING PROTEIN"/>
    <property type="match status" value="1"/>
</dbReference>
<dbReference type="Gene3D" id="1.25.40.20">
    <property type="entry name" value="Ankyrin repeat-containing domain"/>
    <property type="match status" value="1"/>
</dbReference>
<evidence type="ECO:0000256" key="1">
    <source>
        <dbReference type="ARBA" id="ARBA00022737"/>
    </source>
</evidence>
<keyword evidence="7" id="KW-1185">Reference proteome</keyword>
<evidence type="ECO:0000313" key="7">
    <source>
        <dbReference type="Proteomes" id="UP000664203"/>
    </source>
</evidence>
<evidence type="ECO:0000313" key="6">
    <source>
        <dbReference type="EMBL" id="CAF9941162.1"/>
    </source>
</evidence>
<dbReference type="InterPro" id="IPR054471">
    <property type="entry name" value="GPIID_WHD"/>
</dbReference>
<feature type="domain" description="GPI inositol-deacylase winged helix" evidence="3">
    <location>
        <begin position="535"/>
        <end position="616"/>
    </location>
</feature>
<dbReference type="PRINTS" id="PR01415">
    <property type="entry name" value="ANKYRIN"/>
</dbReference>
<feature type="domain" description="DUF7708" evidence="4">
    <location>
        <begin position="62"/>
        <end position="209"/>
    </location>
</feature>
<organism evidence="6 7">
    <name type="scientific">Alectoria fallacina</name>
    <dbReference type="NCBI Taxonomy" id="1903189"/>
    <lineage>
        <taxon>Eukaryota</taxon>
        <taxon>Fungi</taxon>
        <taxon>Dikarya</taxon>
        <taxon>Ascomycota</taxon>
        <taxon>Pezizomycotina</taxon>
        <taxon>Lecanoromycetes</taxon>
        <taxon>OSLEUM clade</taxon>
        <taxon>Lecanoromycetidae</taxon>
        <taxon>Lecanorales</taxon>
        <taxon>Lecanorineae</taxon>
        <taxon>Parmeliaceae</taxon>
        <taxon>Alectoria</taxon>
    </lineage>
</organism>
<dbReference type="SUPFAM" id="SSF48403">
    <property type="entry name" value="Ankyrin repeat"/>
    <property type="match status" value="1"/>
</dbReference>
<dbReference type="SMART" id="SM00248">
    <property type="entry name" value="ANK"/>
    <property type="match status" value="8"/>
</dbReference>
<reference evidence="6" key="1">
    <citation type="submission" date="2021-03" db="EMBL/GenBank/DDBJ databases">
        <authorList>
            <person name="Tagirdzhanova G."/>
        </authorList>
    </citation>
    <scope>NUCLEOTIDE SEQUENCE</scope>
</reference>
<feature type="repeat" description="ANK" evidence="2">
    <location>
        <begin position="903"/>
        <end position="935"/>
    </location>
</feature>
<feature type="domain" description="Nephrocystin 3-like N-terminal" evidence="5">
    <location>
        <begin position="259"/>
        <end position="426"/>
    </location>
</feature>
<dbReference type="EMBL" id="CAJPDR010000638">
    <property type="protein sequence ID" value="CAF9941162.1"/>
    <property type="molecule type" value="Genomic_DNA"/>
</dbReference>
<dbReference type="SUPFAM" id="SSF52540">
    <property type="entry name" value="P-loop containing nucleoside triphosphate hydrolases"/>
    <property type="match status" value="1"/>
</dbReference>
<dbReference type="InterPro" id="IPR027417">
    <property type="entry name" value="P-loop_NTPase"/>
</dbReference>
<dbReference type="InterPro" id="IPR056884">
    <property type="entry name" value="NPHP3-like_N"/>
</dbReference>
<proteinExistence type="predicted"/>
<dbReference type="PANTHER" id="PTHR10039">
    <property type="entry name" value="AMELOGENIN"/>
    <property type="match status" value="1"/>
</dbReference>
<keyword evidence="1" id="KW-0677">Repeat</keyword>
<dbReference type="OrthoDB" id="7464126at2759"/>
<protein>
    <submittedName>
        <fullName evidence="6">Uncharacterized protein</fullName>
    </submittedName>
</protein>
<evidence type="ECO:0000259" key="4">
    <source>
        <dbReference type="Pfam" id="PF24809"/>
    </source>
</evidence>
<dbReference type="Pfam" id="PF24883">
    <property type="entry name" value="NPHP3_N"/>
    <property type="match status" value="1"/>
</dbReference>
<dbReference type="Proteomes" id="UP000664203">
    <property type="component" value="Unassembled WGS sequence"/>
</dbReference>
<sequence length="1173" mass="132024">MESQVQTSDAWIRARDRYVEDLNEEEQQRYFKASPESLLDDASAAEKSHGTKSSTRRIMEQLQPFVAAIEQYGEALDVYSNTYSLALGPIWGSVKVLLHIAREFGKYFDKLVEMFARIGDVLPRFRTYERLFSNHDRLIQALSVAYLDVITFCIDAKAVFRHGKSKTTRMVGFRVIWQPFKLQFGEKLSAFREHQKNVEKEAGLANMIEAADHRAMVLADQKQLEKRRREENRLRIIVMLQAVDYEAKHRKLQNLRHTGTGEWLFRQTEYVEWKTSNKSAFLCCRGIPGCGKSVIASNLVDNFISAVPIPATPASDLIYYYCDHADQRSLQLDRILGSLLKQLFLNHEIGEHVESQILQIYAGGTRSPAENALSEIFCSVVALRPKICIVFDGLDECEKLVWHAILKMFKHLEATGQSTVKTFITCVEEGPVAHHLTDFPCVQVSPTATAEDIGVFVTSSIRLKIENGDLRIGNPQTKQKVISELISRANGLFLWVYFQMDELCEASSDAEIREILRNLPEGLGATYKRILIKISQSVSNAKLAQRMFKWAMAAKRPLHVEEFREAVAFEADDKSWSEDKIPHQDLMFECCKGLIIKDEDDQTVHFAHHTVQQYLTGGLSTEDKRLFNFSIAEAETFAGQICVTYLLFSDFETQVTPSPPKLTLGNAGVLRPGGPLWIPSVLGIRMPMFDSPYKLLQQNSSTRASEKDYAKQLNQRLSAKARVPIDLRDKYRLLPYIIDYWETHTRCFPVSSAELYRPLWRLAMDKTLAFKFRPWGPNQHFGPHGCVGCPKPSTTDLKSMDLPHISMLHYAAEVGNMPLQLLVNIPDTRQKSKIWHYLHHERYHDETFLIACRHGRIEIVKYLIGQRPIDVTDGRAVSAAATAGHAETLEFLLDLDQYAIEQQGDAPLLLAAKNGHEAVVRILAKAGANPNASDEQTGRTVMELVAMNGHDSALRALIERGARPPQVINPITTALHLAAANGHVAATRTLLKSGFRTDETVQNGRTALHEAAESGHTAVAEVLLEYGAGPLVSFFDPMSGNHISPFHLAAKRGHVKVLELFKKWVSSVDFKCLISGGTALHLAVAGGHDKTIRWLVENGADIYEKNSEDGTPLYHAVTLDLKATVRLLLELGATVVEKEERLGRRLIKNSAMMIDVESSFRHSSRQLSRHRIG</sequence>
<dbReference type="Pfam" id="PF24809">
    <property type="entry name" value="DUF7708"/>
    <property type="match status" value="1"/>
</dbReference>
<dbReference type="Pfam" id="PF12796">
    <property type="entry name" value="Ank_2"/>
    <property type="match status" value="3"/>
</dbReference>
<gene>
    <name evidence="6" type="ORF">ALECFALPRED_009015</name>
</gene>
<dbReference type="InterPro" id="IPR056125">
    <property type="entry name" value="DUF7708"/>
</dbReference>
<dbReference type="InterPro" id="IPR002110">
    <property type="entry name" value="Ankyrin_rpt"/>
</dbReference>
<dbReference type="PROSITE" id="PS50297">
    <property type="entry name" value="ANK_REP_REGION"/>
    <property type="match status" value="3"/>
</dbReference>
<evidence type="ECO:0000256" key="2">
    <source>
        <dbReference type="PROSITE-ProRule" id="PRU00023"/>
    </source>
</evidence>
<feature type="repeat" description="ANK" evidence="2">
    <location>
        <begin position="1075"/>
        <end position="1107"/>
    </location>
</feature>
<evidence type="ECO:0000259" key="3">
    <source>
        <dbReference type="Pfam" id="PF22939"/>
    </source>
</evidence>
<name>A0A8H3PHU7_9LECA</name>
<feature type="repeat" description="ANK" evidence="2">
    <location>
        <begin position="1003"/>
        <end position="1028"/>
    </location>
</feature>